<dbReference type="Proteomes" id="UP001497382">
    <property type="component" value="Unassembled WGS sequence"/>
</dbReference>
<accession>A0AAV1YVB9</accession>
<reference evidence="2 3" key="1">
    <citation type="submission" date="2024-04" db="EMBL/GenBank/DDBJ databases">
        <authorList>
            <person name="Rising A."/>
            <person name="Reimegard J."/>
            <person name="Sonavane S."/>
            <person name="Akerstrom W."/>
            <person name="Nylinder S."/>
            <person name="Hedman E."/>
            <person name="Kallberg Y."/>
        </authorList>
    </citation>
    <scope>NUCLEOTIDE SEQUENCE [LARGE SCALE GENOMIC DNA]</scope>
</reference>
<evidence type="ECO:0000256" key="1">
    <source>
        <dbReference type="SAM" id="MobiDB-lite"/>
    </source>
</evidence>
<feature type="non-terminal residue" evidence="2">
    <location>
        <position position="87"/>
    </location>
</feature>
<evidence type="ECO:0000313" key="3">
    <source>
        <dbReference type="Proteomes" id="UP001497382"/>
    </source>
</evidence>
<proteinExistence type="predicted"/>
<evidence type="ECO:0000313" key="2">
    <source>
        <dbReference type="EMBL" id="CAL1261848.1"/>
    </source>
</evidence>
<gene>
    <name evidence="2" type="ORF">LARSCL_LOCUS656</name>
</gene>
<protein>
    <submittedName>
        <fullName evidence="2">Uncharacterized protein</fullName>
    </submittedName>
</protein>
<comment type="caution">
    <text evidence="2">The sequence shown here is derived from an EMBL/GenBank/DDBJ whole genome shotgun (WGS) entry which is preliminary data.</text>
</comment>
<dbReference type="AlphaFoldDB" id="A0AAV1YVB9"/>
<organism evidence="2 3">
    <name type="scientific">Larinioides sclopetarius</name>
    <dbReference type="NCBI Taxonomy" id="280406"/>
    <lineage>
        <taxon>Eukaryota</taxon>
        <taxon>Metazoa</taxon>
        <taxon>Ecdysozoa</taxon>
        <taxon>Arthropoda</taxon>
        <taxon>Chelicerata</taxon>
        <taxon>Arachnida</taxon>
        <taxon>Araneae</taxon>
        <taxon>Araneomorphae</taxon>
        <taxon>Entelegynae</taxon>
        <taxon>Araneoidea</taxon>
        <taxon>Araneidae</taxon>
        <taxon>Larinioides</taxon>
    </lineage>
</organism>
<feature type="region of interest" description="Disordered" evidence="1">
    <location>
        <begin position="1"/>
        <end position="53"/>
    </location>
</feature>
<keyword evidence="3" id="KW-1185">Reference proteome</keyword>
<dbReference type="EMBL" id="CAXIEN010000003">
    <property type="protein sequence ID" value="CAL1261848.1"/>
    <property type="molecule type" value="Genomic_DNA"/>
</dbReference>
<name>A0AAV1YVB9_9ARAC</name>
<feature type="non-terminal residue" evidence="2">
    <location>
        <position position="1"/>
    </location>
</feature>
<sequence length="87" mass="10005">FNFPEHLQKKAKKRNPVERRSAQNNDVDDKDVPGPSSKRKRLHYIGDFNNEDVASPTKAKKFLNIAQEQTSSLSKKIKKLSKKNNNL</sequence>